<reference evidence="3" key="1">
    <citation type="journal article" date="2018" name="Genome Biol.">
        <title>SKESA: strategic k-mer extension for scrupulous assemblies.</title>
        <authorList>
            <person name="Souvorov A."/>
            <person name="Agarwala R."/>
            <person name="Lipman D.J."/>
        </authorList>
    </citation>
    <scope>NUCLEOTIDE SEQUENCE</scope>
    <source>
        <strain evidence="3">SL1344</strain>
    </source>
</reference>
<gene>
    <name evidence="3" type="ORF">G1W99_24575</name>
</gene>
<reference evidence="3" key="2">
    <citation type="submission" date="2019-01" db="EMBL/GenBank/DDBJ databases">
        <authorList>
            <consortium name="NCBI Pathogen Detection Project"/>
        </authorList>
    </citation>
    <scope>NUCLEOTIDE SEQUENCE</scope>
    <source>
        <strain evidence="3">SL1344</strain>
    </source>
</reference>
<dbReference type="InterPro" id="IPR019546">
    <property type="entry name" value="TAT_signal_bac_arc"/>
</dbReference>
<evidence type="ECO:0000313" key="3">
    <source>
        <dbReference type="EMBL" id="HAD6831458.1"/>
    </source>
</evidence>
<sequence>MNNEETFYQAMRRKGVTRRSFLKFCSLAATSLGLGAGMTPKIAWALE</sequence>
<dbReference type="NCBIfam" id="TIGR01409">
    <property type="entry name" value="TAT_signal_seq"/>
    <property type="match status" value="1"/>
</dbReference>
<dbReference type="AlphaFoldDB" id="A0A718UJE8"/>
<dbReference type="PROSITE" id="PS51318">
    <property type="entry name" value="TAT"/>
    <property type="match status" value="1"/>
</dbReference>
<feature type="non-terminal residue" evidence="3">
    <location>
        <position position="47"/>
    </location>
</feature>
<evidence type="ECO:0000256" key="2">
    <source>
        <dbReference type="SAM" id="Phobius"/>
    </source>
</evidence>
<comment type="caution">
    <text evidence="3">The sequence shown here is derived from an EMBL/GenBank/DDBJ whole genome shotgun (WGS) entry which is preliminary data.</text>
</comment>
<dbReference type="InterPro" id="IPR006311">
    <property type="entry name" value="TAT_signal"/>
</dbReference>
<keyword evidence="1" id="KW-0732">Signal</keyword>
<organism evidence="3">
    <name type="scientific">Salmonella typhimurium (strain SL1344)</name>
    <dbReference type="NCBI Taxonomy" id="216597"/>
    <lineage>
        <taxon>Bacteria</taxon>
        <taxon>Pseudomonadati</taxon>
        <taxon>Pseudomonadota</taxon>
        <taxon>Gammaproteobacteria</taxon>
        <taxon>Enterobacterales</taxon>
        <taxon>Enterobacteriaceae</taxon>
        <taxon>Salmonella</taxon>
    </lineage>
</organism>
<feature type="transmembrane region" description="Helical" evidence="2">
    <location>
        <begin position="21"/>
        <end position="44"/>
    </location>
</feature>
<keyword evidence="2" id="KW-0812">Transmembrane</keyword>
<evidence type="ECO:0000256" key="1">
    <source>
        <dbReference type="ARBA" id="ARBA00022729"/>
    </source>
</evidence>
<protein>
    <submittedName>
        <fullName evidence="3">Twin-arginine translocation signal domain-containing protein</fullName>
    </submittedName>
</protein>
<accession>A0A718UJE8</accession>
<keyword evidence="2" id="KW-0472">Membrane</keyword>
<dbReference type="EMBL" id="DAAPMR010000087">
    <property type="protein sequence ID" value="HAD6831458.1"/>
    <property type="molecule type" value="Genomic_DNA"/>
</dbReference>
<keyword evidence="2" id="KW-1133">Transmembrane helix</keyword>
<name>A0A718UJE8_SALTS</name>
<proteinExistence type="predicted"/>